<protein>
    <submittedName>
        <fullName evidence="1">Uncharacterized protein YdeI (YjbR/CyaY-like superfamily)</fullName>
    </submittedName>
</protein>
<sequence>MDIIEVRTAGEWRTWLAAHCASASEVWLVIPHKGLPGVPYQEAVEQALCFGWIDGLHRKHDAGHSRLRFTPRRSRSSWSASNRERAARLIEQGLMTPHGQTAIDTAKANGRWSP</sequence>
<organism evidence="1 2">
    <name type="scientific">Actinophytocola algeriensis</name>
    <dbReference type="NCBI Taxonomy" id="1768010"/>
    <lineage>
        <taxon>Bacteria</taxon>
        <taxon>Bacillati</taxon>
        <taxon>Actinomycetota</taxon>
        <taxon>Actinomycetes</taxon>
        <taxon>Pseudonocardiales</taxon>
        <taxon>Pseudonocardiaceae</taxon>
    </lineage>
</organism>
<reference evidence="1 2" key="1">
    <citation type="submission" date="2020-08" db="EMBL/GenBank/DDBJ databases">
        <title>Genomic Encyclopedia of Type Strains, Phase III (KMG-III): the genomes of soil and plant-associated and newly described type strains.</title>
        <authorList>
            <person name="Whitman W."/>
        </authorList>
    </citation>
    <scope>NUCLEOTIDE SEQUENCE [LARGE SCALE GENOMIC DNA]</scope>
    <source>
        <strain evidence="1 2">CECT 8960</strain>
    </source>
</reference>
<gene>
    <name evidence="1" type="ORF">FHR82_008052</name>
</gene>
<dbReference type="AlphaFoldDB" id="A0A7W7QDS6"/>
<proteinExistence type="predicted"/>
<keyword evidence="2" id="KW-1185">Reference proteome</keyword>
<dbReference type="EMBL" id="JACHJQ010000011">
    <property type="protein sequence ID" value="MBB4911781.1"/>
    <property type="molecule type" value="Genomic_DNA"/>
</dbReference>
<name>A0A7W7QDS6_9PSEU</name>
<dbReference type="RefSeq" id="WP_184815788.1">
    <property type="nucleotide sequence ID" value="NZ_JACHJQ010000011.1"/>
</dbReference>
<accession>A0A7W7QDS6</accession>
<dbReference type="Proteomes" id="UP000520767">
    <property type="component" value="Unassembled WGS sequence"/>
</dbReference>
<evidence type="ECO:0000313" key="1">
    <source>
        <dbReference type="EMBL" id="MBB4911781.1"/>
    </source>
</evidence>
<evidence type="ECO:0000313" key="2">
    <source>
        <dbReference type="Proteomes" id="UP000520767"/>
    </source>
</evidence>
<comment type="caution">
    <text evidence="1">The sequence shown here is derived from an EMBL/GenBank/DDBJ whole genome shotgun (WGS) entry which is preliminary data.</text>
</comment>